<comment type="similarity">
    <text evidence="1 3">Belongs to the pseudouridine synthase RluA family.</text>
</comment>
<dbReference type="PANTHER" id="PTHR21600:SF86">
    <property type="entry name" value="PSEUDOURIDINE SYNTHASE RSUA_RLUA-LIKE DOMAIN-CONTAINING PROTEIN"/>
    <property type="match status" value="1"/>
</dbReference>
<comment type="function">
    <text evidence="3">Responsible for synthesis of pseudouridine from uracil.</text>
</comment>
<dbReference type="GO" id="GO:0003723">
    <property type="term" value="F:RNA binding"/>
    <property type="evidence" value="ECO:0007669"/>
    <property type="project" value="InterPro"/>
</dbReference>
<dbReference type="InterPro" id="IPR020103">
    <property type="entry name" value="PsdUridine_synth_cat_dom_sf"/>
</dbReference>
<dbReference type="PROSITE" id="PS01129">
    <property type="entry name" value="PSI_RLU"/>
    <property type="match status" value="1"/>
</dbReference>
<dbReference type="Gene3D" id="3.30.2350.10">
    <property type="entry name" value="Pseudouridine synthase"/>
    <property type="match status" value="1"/>
</dbReference>
<dbReference type="AlphaFoldDB" id="A0A931SAT8"/>
<evidence type="ECO:0000313" key="6">
    <source>
        <dbReference type="Proteomes" id="UP000724148"/>
    </source>
</evidence>
<proteinExistence type="inferred from homology"/>
<feature type="active site" evidence="2">
    <location>
        <position position="68"/>
    </location>
</feature>
<reference evidence="5" key="1">
    <citation type="submission" date="2020-07" db="EMBL/GenBank/DDBJ databases">
        <title>Huge and variable diversity of episymbiotic CPR bacteria and DPANN archaea in groundwater ecosystems.</title>
        <authorList>
            <person name="He C.Y."/>
            <person name="Keren R."/>
            <person name="Whittaker M."/>
            <person name="Farag I.F."/>
            <person name="Doudna J."/>
            <person name="Cate J.H.D."/>
            <person name="Banfield J.F."/>
        </authorList>
    </citation>
    <scope>NUCLEOTIDE SEQUENCE</scope>
    <source>
        <strain evidence="5">NC_groundwater_193_Ag_S-0.1um_51_7</strain>
    </source>
</reference>
<evidence type="ECO:0000256" key="2">
    <source>
        <dbReference type="PIRSR" id="PIRSR606225-1"/>
    </source>
</evidence>
<name>A0A931SAT8_9BACT</name>
<dbReference type="NCBIfam" id="TIGR00005">
    <property type="entry name" value="rluA_subfam"/>
    <property type="match status" value="1"/>
</dbReference>
<dbReference type="EMBL" id="JACOZA010000004">
    <property type="protein sequence ID" value="MBI2096591.1"/>
    <property type="molecule type" value="Genomic_DNA"/>
</dbReference>
<comment type="catalytic activity">
    <reaction evidence="3">
        <text>a uridine in RNA = a pseudouridine in RNA</text>
        <dbReference type="Rhea" id="RHEA:48348"/>
        <dbReference type="Rhea" id="RHEA-COMP:12068"/>
        <dbReference type="Rhea" id="RHEA-COMP:12069"/>
        <dbReference type="ChEBI" id="CHEBI:65314"/>
        <dbReference type="ChEBI" id="CHEBI:65315"/>
    </reaction>
</comment>
<dbReference type="GO" id="GO:0009982">
    <property type="term" value="F:pseudouridine synthase activity"/>
    <property type="evidence" value="ECO:0007669"/>
    <property type="project" value="InterPro"/>
</dbReference>
<sequence length="242" mass="27205">MEPELIYQDDDLIVVSKPAGMPVHDAKHSTDYTLCDWLLERFPEIKEVGDARANEHIPYRPGIVHRLDKWTSGVMVIARNQESFLRLKDIFKSRQVEKVYTALVCGHLKEKTGIIQKSLGRILASPTKIGIEKSGSRLKNPKEAVTEYKVLKEYPGAALLEVKPKTGRMHQIRVHLASIGHPVAGDTVYGGKNVCLKDLGRYFLHASSLSFSFREGQRLTFSVDLPPELEERLGKQGVAKFS</sequence>
<dbReference type="EC" id="5.4.99.-" evidence="3"/>
<organism evidence="5 6">
    <name type="scientific">Candidatus Sungiibacteriota bacterium</name>
    <dbReference type="NCBI Taxonomy" id="2750080"/>
    <lineage>
        <taxon>Bacteria</taxon>
        <taxon>Candidatus Sungiibacteriota</taxon>
    </lineage>
</organism>
<evidence type="ECO:0000256" key="3">
    <source>
        <dbReference type="RuleBase" id="RU362028"/>
    </source>
</evidence>
<keyword evidence="3" id="KW-0413">Isomerase</keyword>
<dbReference type="Proteomes" id="UP000724148">
    <property type="component" value="Unassembled WGS sequence"/>
</dbReference>
<dbReference type="GO" id="GO:0140098">
    <property type="term" value="F:catalytic activity, acting on RNA"/>
    <property type="evidence" value="ECO:0007669"/>
    <property type="project" value="UniProtKB-ARBA"/>
</dbReference>
<dbReference type="InterPro" id="IPR050188">
    <property type="entry name" value="RluA_PseudoU_synthase"/>
</dbReference>
<dbReference type="InterPro" id="IPR006224">
    <property type="entry name" value="PsdUridine_synth_RluA-like_CS"/>
</dbReference>
<dbReference type="CDD" id="cd02869">
    <property type="entry name" value="PseudoU_synth_RluA_like"/>
    <property type="match status" value="1"/>
</dbReference>
<comment type="caution">
    <text evidence="5">The sequence shown here is derived from an EMBL/GenBank/DDBJ whole genome shotgun (WGS) entry which is preliminary data.</text>
</comment>
<dbReference type="GO" id="GO:0000455">
    <property type="term" value="P:enzyme-directed rRNA pseudouridine synthesis"/>
    <property type="evidence" value="ECO:0007669"/>
    <property type="project" value="TreeGrafter"/>
</dbReference>
<dbReference type="SUPFAM" id="SSF55120">
    <property type="entry name" value="Pseudouridine synthase"/>
    <property type="match status" value="1"/>
</dbReference>
<gene>
    <name evidence="5" type="ORF">HYT40_00295</name>
</gene>
<dbReference type="Pfam" id="PF00849">
    <property type="entry name" value="PseudoU_synth_2"/>
    <property type="match status" value="1"/>
</dbReference>
<evidence type="ECO:0000256" key="1">
    <source>
        <dbReference type="ARBA" id="ARBA00010876"/>
    </source>
</evidence>
<dbReference type="PANTHER" id="PTHR21600">
    <property type="entry name" value="MITOCHONDRIAL RNA PSEUDOURIDINE SYNTHASE"/>
    <property type="match status" value="1"/>
</dbReference>
<feature type="domain" description="Pseudouridine synthase RsuA/RluA-like" evidence="4">
    <location>
        <begin position="11"/>
        <end position="178"/>
    </location>
</feature>
<evidence type="ECO:0000259" key="4">
    <source>
        <dbReference type="Pfam" id="PF00849"/>
    </source>
</evidence>
<protein>
    <recommendedName>
        <fullName evidence="3">Pseudouridine synthase</fullName>
        <ecNumber evidence="3">5.4.99.-</ecNumber>
    </recommendedName>
</protein>
<evidence type="ECO:0000313" key="5">
    <source>
        <dbReference type="EMBL" id="MBI2096591.1"/>
    </source>
</evidence>
<dbReference type="InterPro" id="IPR006225">
    <property type="entry name" value="PsdUridine_synth_RluC/D"/>
</dbReference>
<dbReference type="InterPro" id="IPR006145">
    <property type="entry name" value="PsdUridine_synth_RsuA/RluA"/>
</dbReference>
<accession>A0A931SAT8</accession>